<evidence type="ECO:0000259" key="14">
    <source>
        <dbReference type="Pfam" id="PF02721"/>
    </source>
</evidence>
<dbReference type="GO" id="GO:0003677">
    <property type="term" value="F:DNA binding"/>
    <property type="evidence" value="ECO:0007669"/>
    <property type="project" value="UniProtKB-KW"/>
</dbReference>
<dbReference type="FunFam" id="2.40.50.140:FF:000041">
    <property type="entry name" value="Replication protein A subunit"/>
    <property type="match status" value="1"/>
</dbReference>
<dbReference type="InterPro" id="IPR003871">
    <property type="entry name" value="RFA1B/D_OB_1st"/>
</dbReference>
<evidence type="ECO:0000313" key="16">
    <source>
        <dbReference type="EMBL" id="CAD7224174.1"/>
    </source>
</evidence>
<accession>A0A7R8W853</accession>
<keyword evidence="9" id="KW-0862">Zinc</keyword>
<dbReference type="Gene3D" id="2.40.50.140">
    <property type="entry name" value="Nucleic acid-binding proteins"/>
    <property type="match status" value="2"/>
</dbReference>
<evidence type="ECO:0000256" key="11">
    <source>
        <dbReference type="ARBA" id="ARBA00023136"/>
    </source>
</evidence>
<dbReference type="InterPro" id="IPR009112">
    <property type="entry name" value="GTP_CycHdrlase_I_reg"/>
</dbReference>
<dbReference type="CDD" id="cd04474">
    <property type="entry name" value="RPA1_DBD_A"/>
    <property type="match status" value="1"/>
</dbReference>
<dbReference type="GO" id="GO:0008270">
    <property type="term" value="F:zinc ion binding"/>
    <property type="evidence" value="ECO:0007669"/>
    <property type="project" value="UniProtKB-KW"/>
</dbReference>
<evidence type="ECO:0000256" key="10">
    <source>
        <dbReference type="ARBA" id="ARBA00023125"/>
    </source>
</evidence>
<dbReference type="InterPro" id="IPR031657">
    <property type="entry name" value="REPA_OB_2"/>
</dbReference>
<organism evidence="16">
    <name type="scientific">Cyprideis torosa</name>
    <dbReference type="NCBI Taxonomy" id="163714"/>
    <lineage>
        <taxon>Eukaryota</taxon>
        <taxon>Metazoa</taxon>
        <taxon>Ecdysozoa</taxon>
        <taxon>Arthropoda</taxon>
        <taxon>Crustacea</taxon>
        <taxon>Oligostraca</taxon>
        <taxon>Ostracoda</taxon>
        <taxon>Podocopa</taxon>
        <taxon>Podocopida</taxon>
        <taxon>Cytherocopina</taxon>
        <taxon>Cytheroidea</taxon>
        <taxon>Cytherideidae</taxon>
        <taxon>Cyprideis</taxon>
    </lineage>
</organism>
<evidence type="ECO:0000256" key="13">
    <source>
        <dbReference type="ARBA" id="ARBA00032599"/>
    </source>
</evidence>
<evidence type="ECO:0000259" key="15">
    <source>
        <dbReference type="Pfam" id="PF16900"/>
    </source>
</evidence>
<feature type="domain" description="Replication protein A OB" evidence="15">
    <location>
        <begin position="134"/>
        <end position="219"/>
    </location>
</feature>
<dbReference type="AlphaFoldDB" id="A0A7R8W853"/>
<dbReference type="PANTHER" id="PTHR16852">
    <property type="entry name" value="GTP CYCLOHYDROLASE 1 FEEDBACK REGULATORY PROTEIN"/>
    <property type="match status" value="1"/>
</dbReference>
<comment type="subcellular location">
    <subcellularLocation>
        <location evidence="2">Cytoplasm</location>
        <location evidence="2">Cytosol</location>
    </subcellularLocation>
    <subcellularLocation>
        <location evidence="1">Nucleus membrane</location>
    </subcellularLocation>
</comment>
<sequence length="380" mass="43259">MISSPLPVSHLHPSISSWSIKVRVVHKSSVQQYSNSSGMGEVINVHLRDRFGDEIRATLFNRELRRFNPLLETNHVYVISGGKIKPANRKFNSLNSRYEIVFTHDTIVALAEGSSEIPSVMRFEFRNGRQIIGFDDGALVDTIAVCQTIGRIMERNGQKFREIQLVDESLIELTMTVWQMHAELFERPGVVVAVKGAKVTSWKGVKKLSCTSDTRLQLNPDIEESRQLQLWEAEKIMGKTSEEVAALQDIERYGDEFHRAFTDMAFKSFIFKLERYCYERGFPLFLQKGFLIACVAMPYVIFWTRNRIDTGPCYVGDEDADPELMMTLGAVKVKEMGDNNSVYKVDYCARVVLNRLETAGYKFLSCSGVGQTCIFTMQKP</sequence>
<dbReference type="OrthoDB" id="64291at2759"/>
<keyword evidence="11" id="KW-0472">Membrane</keyword>
<dbReference type="InterPro" id="IPR036717">
    <property type="entry name" value="GFRP_sf"/>
</dbReference>
<comment type="similarity">
    <text evidence="3">Belongs to the replication factor A protein 1 family.</text>
</comment>
<dbReference type="Pfam" id="PF16900">
    <property type="entry name" value="REPA_OB_2"/>
    <property type="match status" value="1"/>
</dbReference>
<feature type="domain" description="Replication protein A 70 kDa DNA-binding subunit B/D first OB fold" evidence="14">
    <location>
        <begin position="8"/>
        <end position="109"/>
    </location>
</feature>
<evidence type="ECO:0000256" key="3">
    <source>
        <dbReference type="ARBA" id="ARBA00005690"/>
    </source>
</evidence>
<keyword evidence="12" id="KW-0539">Nucleus</keyword>
<dbReference type="Pfam" id="PF06399">
    <property type="entry name" value="GFRP"/>
    <property type="match status" value="1"/>
</dbReference>
<evidence type="ECO:0000256" key="5">
    <source>
        <dbReference type="ARBA" id="ARBA00020099"/>
    </source>
</evidence>
<dbReference type="GO" id="GO:0044549">
    <property type="term" value="F:GTP cyclohydrolase binding"/>
    <property type="evidence" value="ECO:0007669"/>
    <property type="project" value="TreeGrafter"/>
</dbReference>
<keyword evidence="6" id="KW-0963">Cytoplasm</keyword>
<evidence type="ECO:0000256" key="4">
    <source>
        <dbReference type="ARBA" id="ARBA00007605"/>
    </source>
</evidence>
<dbReference type="GO" id="GO:0009890">
    <property type="term" value="P:negative regulation of biosynthetic process"/>
    <property type="evidence" value="ECO:0007669"/>
    <property type="project" value="InterPro"/>
</dbReference>
<gene>
    <name evidence="16" type="ORF">CTOB1V02_LOCUS2144</name>
</gene>
<dbReference type="SUPFAM" id="SSF69761">
    <property type="entry name" value="GTP cyclohydrolase I feedback regulatory protein, GFRP"/>
    <property type="match status" value="1"/>
</dbReference>
<dbReference type="GO" id="GO:0031965">
    <property type="term" value="C:nuclear membrane"/>
    <property type="evidence" value="ECO:0007669"/>
    <property type="project" value="UniProtKB-SubCell"/>
</dbReference>
<evidence type="ECO:0000256" key="1">
    <source>
        <dbReference type="ARBA" id="ARBA00004126"/>
    </source>
</evidence>
<keyword evidence="7" id="KW-0479">Metal-binding</keyword>
<evidence type="ECO:0000256" key="9">
    <source>
        <dbReference type="ARBA" id="ARBA00022833"/>
    </source>
</evidence>
<evidence type="ECO:0000256" key="7">
    <source>
        <dbReference type="ARBA" id="ARBA00022723"/>
    </source>
</evidence>
<dbReference type="Pfam" id="PF02721">
    <property type="entry name" value="DUF223"/>
    <property type="match status" value="1"/>
</dbReference>
<dbReference type="EMBL" id="OB660322">
    <property type="protein sequence ID" value="CAD7224174.1"/>
    <property type="molecule type" value="Genomic_DNA"/>
</dbReference>
<reference evidence="16" key="1">
    <citation type="submission" date="2020-11" db="EMBL/GenBank/DDBJ databases">
        <authorList>
            <person name="Tran Van P."/>
        </authorList>
    </citation>
    <scope>NUCLEOTIDE SEQUENCE</scope>
</reference>
<dbReference type="InterPro" id="IPR012340">
    <property type="entry name" value="NA-bd_OB-fold"/>
</dbReference>
<evidence type="ECO:0000256" key="12">
    <source>
        <dbReference type="ARBA" id="ARBA00023242"/>
    </source>
</evidence>
<evidence type="ECO:0000256" key="8">
    <source>
        <dbReference type="ARBA" id="ARBA00022771"/>
    </source>
</evidence>
<keyword evidence="8" id="KW-0863">Zinc-finger</keyword>
<dbReference type="PANTHER" id="PTHR16852:SF2">
    <property type="entry name" value="GTP CYCLOHYDROLASE 1 FEEDBACK REGULATORY PROTEIN"/>
    <property type="match status" value="1"/>
</dbReference>
<dbReference type="GO" id="GO:0005829">
    <property type="term" value="C:cytosol"/>
    <property type="evidence" value="ECO:0007669"/>
    <property type="project" value="UniProtKB-SubCell"/>
</dbReference>
<evidence type="ECO:0000256" key="6">
    <source>
        <dbReference type="ARBA" id="ARBA00022490"/>
    </source>
</evidence>
<proteinExistence type="inferred from homology"/>
<protein>
    <recommendedName>
        <fullName evidence="5">GTP cyclohydrolase 1 feedback regulatory protein</fullName>
    </recommendedName>
    <alternativeName>
        <fullName evidence="13">GTP cyclohydrolase I feedback regulatory protein</fullName>
    </alternativeName>
</protein>
<name>A0A7R8W853_9CRUS</name>
<keyword evidence="10" id="KW-0238">DNA-binding</keyword>
<dbReference type="SUPFAM" id="SSF50249">
    <property type="entry name" value="Nucleic acid-binding proteins"/>
    <property type="match status" value="2"/>
</dbReference>
<evidence type="ECO:0000256" key="2">
    <source>
        <dbReference type="ARBA" id="ARBA00004514"/>
    </source>
</evidence>
<dbReference type="FunFam" id="3.30.1410.10:FF:000001">
    <property type="entry name" value="GTP cyclohydrolase 1 feedback regulatory protein"/>
    <property type="match status" value="1"/>
</dbReference>
<comment type="similarity">
    <text evidence="4">Belongs to the GFRP family.</text>
</comment>
<dbReference type="Gene3D" id="3.30.1410.10">
    <property type="entry name" value="GTP cyclohydrolase I feedback regulatory protein GFRP"/>
    <property type="match status" value="1"/>
</dbReference>